<dbReference type="STRING" id="765420.OSCT_0645"/>
<keyword evidence="1" id="KW-0597">Phosphoprotein</keyword>
<organism evidence="3 4">
    <name type="scientific">Oscillochloris trichoides DG-6</name>
    <dbReference type="NCBI Taxonomy" id="765420"/>
    <lineage>
        <taxon>Bacteria</taxon>
        <taxon>Bacillati</taxon>
        <taxon>Chloroflexota</taxon>
        <taxon>Chloroflexia</taxon>
        <taxon>Chloroflexales</taxon>
        <taxon>Chloroflexineae</taxon>
        <taxon>Oscillochloridaceae</taxon>
        <taxon>Oscillochloris</taxon>
    </lineage>
</organism>
<dbReference type="AlphaFoldDB" id="E1IBE4"/>
<evidence type="ECO:0000256" key="1">
    <source>
        <dbReference type="ARBA" id="ARBA00022553"/>
    </source>
</evidence>
<keyword evidence="4" id="KW-1185">Reference proteome</keyword>
<evidence type="ECO:0000313" key="3">
    <source>
        <dbReference type="EMBL" id="EFO81501.1"/>
    </source>
</evidence>
<dbReference type="SUPFAM" id="SSF55785">
    <property type="entry name" value="PYP-like sensor domain (PAS domain)"/>
    <property type="match status" value="1"/>
</dbReference>
<dbReference type="PANTHER" id="PTHR33745:SF3">
    <property type="entry name" value="RSBT CO-ANTAGONIST PROTEIN RSBRC"/>
    <property type="match status" value="1"/>
</dbReference>
<dbReference type="SUPFAM" id="SSF52091">
    <property type="entry name" value="SpoIIaa-like"/>
    <property type="match status" value="1"/>
</dbReference>
<dbReference type="HOGENOM" id="CLU_026775_5_0_0"/>
<evidence type="ECO:0000259" key="2">
    <source>
        <dbReference type="PROSITE" id="PS50801"/>
    </source>
</evidence>
<dbReference type="PANTHER" id="PTHR33745">
    <property type="entry name" value="RSBT ANTAGONIST PROTEIN RSBS-RELATED"/>
    <property type="match status" value="1"/>
</dbReference>
<protein>
    <submittedName>
        <fullName evidence="3">Sulfate transporter/antisigma-factor antagonist STAS</fullName>
    </submittedName>
</protein>
<comment type="caution">
    <text evidence="3">The sequence shown here is derived from an EMBL/GenBank/DDBJ whole genome shotgun (WGS) entry which is preliminary data.</text>
</comment>
<sequence length="397" mass="44360">MNNDAHDGQRNMATPLDTLIGLLPNPCALITREGVIRAINPAWRDAFFHTGLGEKVLDVCGGMFQWEHAEQDYVQAEIAALLAGETLSCHFEDMLAEPPERWFANTIVVHEHLNSELLWQAHDVSAWRIAELETARIWHQIRDALESISDGFAIYDTNDRLVFFNQHYRNLYDRSTDFFVIGTTFEEIVRGGVMHGQYPDAVGREEAWIAERVRQHQECETVELRLSDGIWLRSMDKRTSDGGIVCIRTDITVLKQSAALREQSEQQAELIRIQSSLLAELSTPLLRISERVVVMPLIGSLDSARASLVVDSLLRTIEDQRVEVAILDITGVPVVDTQIANVLIQCARAVKLLGAATVLTGIRPDVAQTMVALGIDLEGIVTRADLMGGIAYALRRK</sequence>
<accession>E1IBE4</accession>
<proteinExistence type="predicted"/>
<dbReference type="PROSITE" id="PS50801">
    <property type="entry name" value="STAS"/>
    <property type="match status" value="1"/>
</dbReference>
<dbReference type="Gene3D" id="3.30.750.24">
    <property type="entry name" value="STAS domain"/>
    <property type="match status" value="1"/>
</dbReference>
<reference evidence="3 4" key="1">
    <citation type="journal article" date="2011" name="J. Bacteriol.">
        <title>Draft genome sequence of the anoxygenic filamentous phototrophic bacterium Oscillochloris trichoides subsp. DG-6.</title>
        <authorList>
            <person name="Kuznetsov B.B."/>
            <person name="Ivanovsky R.N."/>
            <person name="Keppen O.I."/>
            <person name="Sukhacheva M.V."/>
            <person name="Bumazhkin B.K."/>
            <person name="Patutina E.O."/>
            <person name="Beletsky A.V."/>
            <person name="Mardanov A.V."/>
            <person name="Baslerov R.V."/>
            <person name="Panteleeva A.N."/>
            <person name="Kolganova T.V."/>
            <person name="Ravin N.V."/>
            <person name="Skryabin K.G."/>
        </authorList>
    </citation>
    <scope>NUCLEOTIDE SEQUENCE [LARGE SCALE GENOMIC DNA]</scope>
    <source>
        <strain evidence="3 4">DG-6</strain>
    </source>
</reference>
<gene>
    <name evidence="3" type="ORF">OSCT_0645</name>
</gene>
<dbReference type="eggNOG" id="COG1366">
    <property type="taxonomic scope" value="Bacteria"/>
</dbReference>
<dbReference type="CDD" id="cd07041">
    <property type="entry name" value="STAS_RsbR_RsbS_like"/>
    <property type="match status" value="1"/>
</dbReference>
<name>E1IBE4_9CHLR</name>
<dbReference type="Proteomes" id="UP000054010">
    <property type="component" value="Unassembled WGS sequence"/>
</dbReference>
<dbReference type="Pfam" id="PF01740">
    <property type="entry name" value="STAS"/>
    <property type="match status" value="1"/>
</dbReference>
<dbReference type="Pfam" id="PF12860">
    <property type="entry name" value="PAS_7"/>
    <property type="match status" value="1"/>
</dbReference>
<dbReference type="InterPro" id="IPR036513">
    <property type="entry name" value="STAS_dom_sf"/>
</dbReference>
<dbReference type="EMBL" id="ADVR01000011">
    <property type="protein sequence ID" value="EFO81501.1"/>
    <property type="molecule type" value="Genomic_DNA"/>
</dbReference>
<feature type="domain" description="STAS" evidence="2">
    <location>
        <begin position="282"/>
        <end position="397"/>
    </location>
</feature>
<dbReference type="OrthoDB" id="9812260at2"/>
<evidence type="ECO:0000313" key="4">
    <source>
        <dbReference type="Proteomes" id="UP000054010"/>
    </source>
</evidence>
<dbReference type="InterPro" id="IPR002645">
    <property type="entry name" value="STAS_dom"/>
</dbReference>
<dbReference type="InterPro" id="IPR051932">
    <property type="entry name" value="Bact_StressResp_Reg"/>
</dbReference>
<dbReference type="InterPro" id="IPR035965">
    <property type="entry name" value="PAS-like_dom_sf"/>
</dbReference>
<dbReference type="Gene3D" id="3.30.450.20">
    <property type="entry name" value="PAS domain"/>
    <property type="match status" value="1"/>
</dbReference>